<evidence type="ECO:0000313" key="2">
    <source>
        <dbReference type="EMBL" id="CRK89783.1"/>
    </source>
</evidence>
<dbReference type="AlphaFoldDB" id="A0A1J1HP12"/>
<protein>
    <submittedName>
        <fullName evidence="2">CLUMA_CG003521, isoform A</fullName>
    </submittedName>
</protein>
<dbReference type="EMBL" id="CVRI01000014">
    <property type="protein sequence ID" value="CRK89783.1"/>
    <property type="molecule type" value="Genomic_DNA"/>
</dbReference>
<organism evidence="2 3">
    <name type="scientific">Clunio marinus</name>
    <dbReference type="NCBI Taxonomy" id="568069"/>
    <lineage>
        <taxon>Eukaryota</taxon>
        <taxon>Metazoa</taxon>
        <taxon>Ecdysozoa</taxon>
        <taxon>Arthropoda</taxon>
        <taxon>Hexapoda</taxon>
        <taxon>Insecta</taxon>
        <taxon>Pterygota</taxon>
        <taxon>Neoptera</taxon>
        <taxon>Endopterygota</taxon>
        <taxon>Diptera</taxon>
        <taxon>Nematocera</taxon>
        <taxon>Chironomoidea</taxon>
        <taxon>Chironomidae</taxon>
        <taxon>Clunio</taxon>
    </lineage>
</organism>
<dbReference type="Proteomes" id="UP000183832">
    <property type="component" value="Unassembled WGS sequence"/>
</dbReference>
<gene>
    <name evidence="2" type="ORF">CLUMA_CG003521</name>
</gene>
<proteinExistence type="predicted"/>
<name>A0A1J1HP12_9DIPT</name>
<feature type="chain" id="PRO_5013221422" evidence="1">
    <location>
        <begin position="33"/>
        <end position="69"/>
    </location>
</feature>
<evidence type="ECO:0000313" key="3">
    <source>
        <dbReference type="Proteomes" id="UP000183832"/>
    </source>
</evidence>
<evidence type="ECO:0000256" key="1">
    <source>
        <dbReference type="SAM" id="SignalP"/>
    </source>
</evidence>
<feature type="signal peptide" evidence="1">
    <location>
        <begin position="1"/>
        <end position="32"/>
    </location>
</feature>
<accession>A0A1J1HP12</accession>
<keyword evidence="3" id="KW-1185">Reference proteome</keyword>
<reference evidence="2 3" key="1">
    <citation type="submission" date="2015-04" db="EMBL/GenBank/DDBJ databases">
        <authorList>
            <person name="Syromyatnikov M.Y."/>
            <person name="Popov V.N."/>
        </authorList>
    </citation>
    <scope>NUCLEOTIDE SEQUENCE [LARGE SCALE GENOMIC DNA]</scope>
</reference>
<sequence length="69" mass="8227">MTERKEDCGKKCAVNLFILDLLSMLHRAAVQSNDNDEKRYLLLERGNVMKDFYGCEESMYVKKEIYRHH</sequence>
<keyword evidence="1" id="KW-0732">Signal</keyword>